<reference evidence="3 4" key="1">
    <citation type="journal article" date="2015" name="Plant Cell">
        <title>Oil accumulation by the oleaginous diatom Fistulifera solaris as revealed by the genome and transcriptome.</title>
        <authorList>
            <person name="Tanaka T."/>
            <person name="Maeda Y."/>
            <person name="Veluchamy A."/>
            <person name="Tanaka M."/>
            <person name="Abida H."/>
            <person name="Marechal E."/>
            <person name="Bowler C."/>
            <person name="Muto M."/>
            <person name="Sunaga Y."/>
            <person name="Tanaka M."/>
            <person name="Yoshino T."/>
            <person name="Taniguchi T."/>
            <person name="Fukuda Y."/>
            <person name="Nemoto M."/>
            <person name="Matsumoto M."/>
            <person name="Wong P.S."/>
            <person name="Aburatani S."/>
            <person name="Fujibuchi W."/>
        </authorList>
    </citation>
    <scope>NUCLEOTIDE SEQUENCE [LARGE SCALE GENOMIC DNA]</scope>
    <source>
        <strain evidence="3 4">JPCC DA0580</strain>
    </source>
</reference>
<feature type="chain" id="PRO_5012125279" description="NADP-dependent oxidoreductase domain-containing protein" evidence="1">
    <location>
        <begin position="20"/>
        <end position="392"/>
    </location>
</feature>
<dbReference type="AlphaFoldDB" id="A0A1Z5JM03"/>
<evidence type="ECO:0000313" key="3">
    <source>
        <dbReference type="EMBL" id="GAX15053.1"/>
    </source>
</evidence>
<sequence>MRFYATLLLTFGVTTDGLAYSPKPATPSSLFSRRQALQGATVVSGLVASQSASSAATTLKVPTARLGSLEISRTIQGHWQLAGGHGSFRESDVLTNMKEHFDAGITTLDTADIYGISELIVGRFVKLQPNAVPLTKFCCFRYLEDIDRAEVKRRIEKARERLQVDKLPLVQFFWSDYNVKRYVDVALYLTELKEQGLIQEIGATNFDLKRLQELHQADVPLVSHQVQLSALDRRAVQSGMADWCVDHNIGLIGFGTVGSGILSNEYLNRKAPTPEEMNETASMRMYSRTAARFGDWKLVQELLGTMDEIAKQVRLDGRCSTANISNIAQRYVLETPAVVSVLIGVRNLEHLDENVKTHSFQLKPEEKAAIDQVVAKRKGPLGDVWDIERGLI</sequence>
<evidence type="ECO:0000259" key="2">
    <source>
        <dbReference type="Pfam" id="PF00248"/>
    </source>
</evidence>
<name>A0A1Z5JM03_FISSO</name>
<dbReference type="OrthoDB" id="48988at2759"/>
<proteinExistence type="predicted"/>
<dbReference type="PANTHER" id="PTHR43147:SF2">
    <property type="entry name" value="NADP-DEPENDENT OXIDOREDUCTASE DOMAIN-CONTAINING PROTEIN"/>
    <property type="match status" value="1"/>
</dbReference>
<evidence type="ECO:0000313" key="4">
    <source>
        <dbReference type="Proteomes" id="UP000198406"/>
    </source>
</evidence>
<organism evidence="3 4">
    <name type="scientific">Fistulifera solaris</name>
    <name type="common">Oleaginous diatom</name>
    <dbReference type="NCBI Taxonomy" id="1519565"/>
    <lineage>
        <taxon>Eukaryota</taxon>
        <taxon>Sar</taxon>
        <taxon>Stramenopiles</taxon>
        <taxon>Ochrophyta</taxon>
        <taxon>Bacillariophyta</taxon>
        <taxon>Bacillariophyceae</taxon>
        <taxon>Bacillariophycidae</taxon>
        <taxon>Naviculales</taxon>
        <taxon>Naviculaceae</taxon>
        <taxon>Fistulifera</taxon>
    </lineage>
</organism>
<dbReference type="PANTHER" id="PTHR43147">
    <property type="entry name" value="PROTEIN TAS"/>
    <property type="match status" value="1"/>
</dbReference>
<protein>
    <recommendedName>
        <fullName evidence="2">NADP-dependent oxidoreductase domain-containing protein</fullName>
    </recommendedName>
</protein>
<dbReference type="Proteomes" id="UP000198406">
    <property type="component" value="Unassembled WGS sequence"/>
</dbReference>
<dbReference type="SUPFAM" id="SSF51430">
    <property type="entry name" value="NAD(P)-linked oxidoreductase"/>
    <property type="match status" value="1"/>
</dbReference>
<dbReference type="EMBL" id="BDSP01000087">
    <property type="protein sequence ID" value="GAX15053.1"/>
    <property type="molecule type" value="Genomic_DNA"/>
</dbReference>
<gene>
    <name evidence="3" type="ORF">FisN_12Lh250</name>
</gene>
<dbReference type="CDD" id="cd19101">
    <property type="entry name" value="AKR_unchar"/>
    <property type="match status" value="1"/>
</dbReference>
<evidence type="ECO:0000256" key="1">
    <source>
        <dbReference type="SAM" id="SignalP"/>
    </source>
</evidence>
<dbReference type="Gene3D" id="3.20.20.100">
    <property type="entry name" value="NADP-dependent oxidoreductase domain"/>
    <property type="match status" value="1"/>
</dbReference>
<dbReference type="Pfam" id="PF00248">
    <property type="entry name" value="Aldo_ket_red"/>
    <property type="match status" value="1"/>
</dbReference>
<accession>A0A1Z5JM03</accession>
<feature type="signal peptide" evidence="1">
    <location>
        <begin position="1"/>
        <end position="19"/>
    </location>
</feature>
<keyword evidence="4" id="KW-1185">Reference proteome</keyword>
<keyword evidence="1" id="KW-0732">Signal</keyword>
<dbReference type="InterPro" id="IPR036812">
    <property type="entry name" value="NAD(P)_OxRdtase_dom_sf"/>
</dbReference>
<comment type="caution">
    <text evidence="3">The sequence shown here is derived from an EMBL/GenBank/DDBJ whole genome shotgun (WGS) entry which is preliminary data.</text>
</comment>
<dbReference type="InterPro" id="IPR023210">
    <property type="entry name" value="NADP_OxRdtase_dom"/>
</dbReference>
<dbReference type="InParanoid" id="A0A1Z5JM03"/>
<feature type="domain" description="NADP-dependent oxidoreductase" evidence="2">
    <location>
        <begin position="77"/>
        <end position="374"/>
    </location>
</feature>